<keyword evidence="1" id="KW-0812">Transmembrane</keyword>
<evidence type="ECO:0000313" key="3">
    <source>
        <dbReference type="Proteomes" id="UP000202259"/>
    </source>
</evidence>
<proteinExistence type="predicted"/>
<evidence type="ECO:0000313" key="2">
    <source>
        <dbReference type="EMBL" id="ASP48794.1"/>
    </source>
</evidence>
<gene>
    <name evidence="2" type="ORF">B5D82_14080</name>
</gene>
<evidence type="ECO:0000256" key="1">
    <source>
        <dbReference type="SAM" id="Phobius"/>
    </source>
</evidence>
<keyword evidence="1" id="KW-0472">Membrane</keyword>
<keyword evidence="3" id="KW-1185">Reference proteome</keyword>
<protein>
    <submittedName>
        <fullName evidence="2">Uncharacterized protein</fullName>
    </submittedName>
</protein>
<accession>A0A222GBR2</accession>
<organism evidence="2 3">
    <name type="scientific">Cognaticolwellia beringensis</name>
    <dbReference type="NCBI Taxonomy" id="1967665"/>
    <lineage>
        <taxon>Bacteria</taxon>
        <taxon>Pseudomonadati</taxon>
        <taxon>Pseudomonadota</taxon>
        <taxon>Gammaproteobacteria</taxon>
        <taxon>Alteromonadales</taxon>
        <taxon>Colwelliaceae</taxon>
        <taxon>Cognaticolwellia</taxon>
    </lineage>
</organism>
<feature type="transmembrane region" description="Helical" evidence="1">
    <location>
        <begin position="6"/>
        <end position="24"/>
    </location>
</feature>
<dbReference type="Proteomes" id="UP000202259">
    <property type="component" value="Chromosome"/>
</dbReference>
<name>A0A222GBR2_9GAMM</name>
<dbReference type="EMBL" id="CP020465">
    <property type="protein sequence ID" value="ASP48794.1"/>
    <property type="molecule type" value="Genomic_DNA"/>
</dbReference>
<feature type="transmembrane region" description="Helical" evidence="1">
    <location>
        <begin position="61"/>
        <end position="85"/>
    </location>
</feature>
<keyword evidence="1" id="KW-1133">Transmembrane helix</keyword>
<dbReference type="AlphaFoldDB" id="A0A222GBR2"/>
<feature type="transmembrane region" description="Helical" evidence="1">
    <location>
        <begin position="36"/>
        <end position="55"/>
    </location>
</feature>
<dbReference type="KEGG" id="cber:B5D82_14080"/>
<dbReference type="RefSeq" id="WP_081152396.1">
    <property type="nucleotide sequence ID" value="NZ_CP020465.1"/>
</dbReference>
<sequence length="93" mass="10488">MGISNKLDLFIFLLIVIPILIDLIKPLKRKLRTMFNKGHFSAINASLGAGLIFVHDFSDPYISFTLLMLGFILFFVTYSVSLASIKSLSIDKY</sequence>
<reference evidence="2 3" key="1">
    <citation type="submission" date="2017-08" db="EMBL/GenBank/DDBJ databases">
        <title>Complete genome of Colwellia sp. NB097-1, a psychrophile bacterium ioslated from Bering Sea.</title>
        <authorList>
            <person name="Chen X."/>
        </authorList>
    </citation>
    <scope>NUCLEOTIDE SEQUENCE [LARGE SCALE GENOMIC DNA]</scope>
    <source>
        <strain evidence="2 3">NB097-1</strain>
    </source>
</reference>